<dbReference type="NCBIfam" id="TIGR00035">
    <property type="entry name" value="asp_race"/>
    <property type="match status" value="1"/>
</dbReference>
<dbReference type="SUPFAM" id="SSF53681">
    <property type="entry name" value="Aspartate/glutamate racemase"/>
    <property type="match status" value="2"/>
</dbReference>
<protein>
    <submittedName>
        <fullName evidence="3">Aspartate racemase</fullName>
        <ecNumber evidence="3">5.1.1.13</ecNumber>
    </submittedName>
</protein>
<accession>A9DFX3</accession>
<comment type="caution">
    <text evidence="3">The sequence shown here is derived from an EMBL/GenBank/DDBJ whole genome shotgun (WGS) entry which is preliminary data.</text>
</comment>
<dbReference type="AlphaFoldDB" id="A9DFX3"/>
<evidence type="ECO:0000313" key="3">
    <source>
        <dbReference type="EMBL" id="EDQ31675.1"/>
    </source>
</evidence>
<proteinExistence type="inferred from homology"/>
<dbReference type="PANTHER" id="PTHR21198:SF7">
    <property type="entry name" value="ASPARTATE-GLUTAMATE RACEMASE FAMILY"/>
    <property type="match status" value="1"/>
</dbReference>
<dbReference type="Pfam" id="PF01177">
    <property type="entry name" value="Asp_Glu_race"/>
    <property type="match status" value="1"/>
</dbReference>
<dbReference type="eggNOG" id="COG1794">
    <property type="taxonomic scope" value="Bacteria"/>
</dbReference>
<dbReference type="EC" id="5.1.1.13" evidence="3"/>
<dbReference type="EMBL" id="ABIA03000005">
    <property type="protein sequence ID" value="EDQ31675.1"/>
    <property type="molecule type" value="Genomic_DNA"/>
</dbReference>
<dbReference type="InterPro" id="IPR015942">
    <property type="entry name" value="Asp/Glu/hydantoin_racemase"/>
</dbReference>
<dbReference type="GO" id="GO:0047689">
    <property type="term" value="F:aspartate racemase activity"/>
    <property type="evidence" value="ECO:0007669"/>
    <property type="project" value="UniProtKB-EC"/>
</dbReference>
<organism evidence="3 4">
    <name type="scientific">Hoeflea phototrophica (strain DSM 17068 / NCIMB 14078 / DFL-43)</name>
    <dbReference type="NCBI Taxonomy" id="411684"/>
    <lineage>
        <taxon>Bacteria</taxon>
        <taxon>Pseudomonadati</taxon>
        <taxon>Pseudomonadota</taxon>
        <taxon>Alphaproteobacteria</taxon>
        <taxon>Hyphomicrobiales</taxon>
        <taxon>Rhizobiaceae</taxon>
        <taxon>Hoeflea</taxon>
    </lineage>
</organism>
<dbReference type="Proteomes" id="UP000004291">
    <property type="component" value="Chromosome"/>
</dbReference>
<dbReference type="STRING" id="411684.HPDFL43_17695"/>
<evidence type="ECO:0000256" key="2">
    <source>
        <dbReference type="ARBA" id="ARBA00023235"/>
    </source>
</evidence>
<keyword evidence="4" id="KW-1185">Reference proteome</keyword>
<comment type="similarity">
    <text evidence="1">Belongs to the aspartate/glutamate racemases family.</text>
</comment>
<sequence>MKLIGLLGAVGWKTTADYYRMINEYTRRQLGGEHTARILLHSVDSHMLHQHQCNNDWPEIGAILGEAGRSLKNGGADFIVLTSNAMHQVADHITCNSKLDLLHIAEPAAAMVHNDGHRLVALIGTRDTMEGDFYQEWLEKHYGIAMITPEADERERVHQIIIDELADGVIHASSRRYVSELIGKLHRRGAQGLILACSEITAIVPPDYDLIPVYDTTRLHARAAVQRAL</sequence>
<reference evidence="3 4" key="1">
    <citation type="submission" date="2007-10" db="EMBL/GenBank/DDBJ databases">
        <authorList>
            <person name="Wagner-Dobler I."/>
            <person name="Ferriera S."/>
            <person name="Johnson J."/>
            <person name="Kravitz S."/>
            <person name="Beeson K."/>
            <person name="Sutton G."/>
            <person name="Rogers Y.-H."/>
            <person name="Friedman R."/>
            <person name="Frazier M."/>
            <person name="Venter J.C."/>
        </authorList>
    </citation>
    <scope>NUCLEOTIDE SEQUENCE [LARGE SCALE GENOMIC DNA]</scope>
    <source>
        <strain evidence="3 4">DFL-43</strain>
    </source>
</reference>
<dbReference type="HOGENOM" id="CLU_055360_1_0_5"/>
<dbReference type="RefSeq" id="WP_007199284.1">
    <property type="nucleotide sequence ID" value="NZ_CM002917.1"/>
</dbReference>
<evidence type="ECO:0000313" key="4">
    <source>
        <dbReference type="Proteomes" id="UP000004291"/>
    </source>
</evidence>
<dbReference type="PANTHER" id="PTHR21198">
    <property type="entry name" value="GLUTAMATE RACEMASE"/>
    <property type="match status" value="1"/>
</dbReference>
<gene>
    <name evidence="3" type="ORF">HPDFL43_17695</name>
</gene>
<dbReference type="Gene3D" id="3.40.50.1860">
    <property type="match status" value="2"/>
</dbReference>
<name>A9DFX3_HOEPD</name>
<dbReference type="InterPro" id="IPR004380">
    <property type="entry name" value="Asp_race"/>
</dbReference>
<dbReference type="InterPro" id="IPR001920">
    <property type="entry name" value="Asp/Glu_race"/>
</dbReference>
<evidence type="ECO:0000256" key="1">
    <source>
        <dbReference type="ARBA" id="ARBA00007847"/>
    </source>
</evidence>
<reference evidence="3 4" key="2">
    <citation type="submission" date="2012-06" db="EMBL/GenBank/DDBJ databases">
        <authorList>
            <person name="Fiebig A."/>
        </authorList>
    </citation>
    <scope>NUCLEOTIDE SEQUENCE [LARGE SCALE GENOMIC DNA]</scope>
    <source>
        <strain evidence="3 4">DFL-43</strain>
    </source>
</reference>
<keyword evidence="2 3" id="KW-0413">Isomerase</keyword>
<dbReference type="OrthoDB" id="9803739at2"/>